<dbReference type="EMBL" id="KB822719">
    <property type="protein sequence ID" value="ETN41894.1"/>
    <property type="molecule type" value="Genomic_DNA"/>
</dbReference>
<feature type="compositionally biased region" description="Low complexity" evidence="1">
    <location>
        <begin position="78"/>
        <end position="88"/>
    </location>
</feature>
<gene>
    <name evidence="2" type="ORF">HMPREF1541_03833</name>
</gene>
<evidence type="ECO:0000256" key="1">
    <source>
        <dbReference type="SAM" id="MobiDB-lite"/>
    </source>
</evidence>
<dbReference type="PANTHER" id="PTHR47204:SF1">
    <property type="entry name" value="RIBONUCLEASE H2 SUBUNIT C"/>
    <property type="match status" value="1"/>
</dbReference>
<protein>
    <submittedName>
        <fullName evidence="2">Uncharacterized protein</fullName>
    </submittedName>
</protein>
<dbReference type="STRING" id="1220924.W2S1S9"/>
<dbReference type="Pfam" id="PF08615">
    <property type="entry name" value="RNase_H2_suC"/>
    <property type="match status" value="1"/>
</dbReference>
<dbReference type="VEuPathDB" id="FungiDB:HMPREF1541_03833"/>
<dbReference type="Proteomes" id="UP000030752">
    <property type="component" value="Unassembled WGS sequence"/>
</dbReference>
<dbReference type="InParanoid" id="W2S1S9"/>
<organism evidence="2 3">
    <name type="scientific">Cyphellophora europaea (strain CBS 101466)</name>
    <name type="common">Phialophora europaea</name>
    <dbReference type="NCBI Taxonomy" id="1220924"/>
    <lineage>
        <taxon>Eukaryota</taxon>
        <taxon>Fungi</taxon>
        <taxon>Dikarya</taxon>
        <taxon>Ascomycota</taxon>
        <taxon>Pezizomycotina</taxon>
        <taxon>Eurotiomycetes</taxon>
        <taxon>Chaetothyriomycetidae</taxon>
        <taxon>Chaetothyriales</taxon>
        <taxon>Cyphellophoraceae</taxon>
        <taxon>Cyphellophora</taxon>
    </lineage>
</organism>
<dbReference type="CDD" id="cd09271">
    <property type="entry name" value="RNase_H2-C"/>
    <property type="match status" value="1"/>
</dbReference>
<dbReference type="GeneID" id="19971172"/>
<proteinExistence type="predicted"/>
<dbReference type="RefSeq" id="XP_008716403.1">
    <property type="nucleotide sequence ID" value="XM_008718181.1"/>
</dbReference>
<evidence type="ECO:0000313" key="3">
    <source>
        <dbReference type="Proteomes" id="UP000030752"/>
    </source>
</evidence>
<dbReference type="AlphaFoldDB" id="W2S1S9"/>
<dbReference type="InterPro" id="IPR013924">
    <property type="entry name" value="RNase_H2_suC"/>
</dbReference>
<sequence length="145" mass="16142">MLAIQKSKSKTDACSVNIIPCRVHHNGPTKVTKRFWSPSTEKGFKVAYFRGRKLKGTPIRIPEDYQGIIVQPADRVLASSSSKAPPAADSDDDEDQGSEPVKVLEHVSEIKEMTVWGHDQEPAADDAYRKGIEEWLSFADAIHRP</sequence>
<dbReference type="GO" id="GO:0032299">
    <property type="term" value="C:ribonuclease H2 complex"/>
    <property type="evidence" value="ECO:0007669"/>
    <property type="project" value="InterPro"/>
</dbReference>
<feature type="region of interest" description="Disordered" evidence="1">
    <location>
        <begin position="76"/>
        <end position="101"/>
    </location>
</feature>
<accession>W2S1S9</accession>
<evidence type="ECO:0000313" key="2">
    <source>
        <dbReference type="EMBL" id="ETN41894.1"/>
    </source>
</evidence>
<dbReference type="GO" id="GO:0006401">
    <property type="term" value="P:RNA catabolic process"/>
    <property type="evidence" value="ECO:0007669"/>
    <property type="project" value="InterPro"/>
</dbReference>
<reference evidence="2 3" key="1">
    <citation type="submission" date="2013-03" db="EMBL/GenBank/DDBJ databases">
        <title>The Genome Sequence of Phialophora europaea CBS 101466.</title>
        <authorList>
            <consortium name="The Broad Institute Genomics Platform"/>
            <person name="Cuomo C."/>
            <person name="de Hoog S."/>
            <person name="Gorbushina A."/>
            <person name="Walker B."/>
            <person name="Young S.K."/>
            <person name="Zeng Q."/>
            <person name="Gargeya S."/>
            <person name="Fitzgerald M."/>
            <person name="Haas B."/>
            <person name="Abouelleil A."/>
            <person name="Allen A.W."/>
            <person name="Alvarado L."/>
            <person name="Arachchi H.M."/>
            <person name="Berlin A.M."/>
            <person name="Chapman S.B."/>
            <person name="Gainer-Dewar J."/>
            <person name="Goldberg J."/>
            <person name="Griggs A."/>
            <person name="Gujja S."/>
            <person name="Hansen M."/>
            <person name="Howarth C."/>
            <person name="Imamovic A."/>
            <person name="Ireland A."/>
            <person name="Larimer J."/>
            <person name="McCowan C."/>
            <person name="Murphy C."/>
            <person name="Pearson M."/>
            <person name="Poon T.W."/>
            <person name="Priest M."/>
            <person name="Roberts A."/>
            <person name="Saif S."/>
            <person name="Shea T."/>
            <person name="Sisk P."/>
            <person name="Sykes S."/>
            <person name="Wortman J."/>
            <person name="Nusbaum C."/>
            <person name="Birren B."/>
        </authorList>
    </citation>
    <scope>NUCLEOTIDE SEQUENCE [LARGE SCALE GENOMIC DNA]</scope>
    <source>
        <strain evidence="2 3">CBS 101466</strain>
    </source>
</reference>
<keyword evidence="3" id="KW-1185">Reference proteome</keyword>
<dbReference type="HOGENOM" id="CLU_097632_0_0_1"/>
<dbReference type="PANTHER" id="PTHR47204">
    <property type="entry name" value="OS02G0168900 PROTEIN"/>
    <property type="match status" value="1"/>
</dbReference>
<dbReference type="Gene3D" id="2.40.128.680">
    <property type="match status" value="1"/>
</dbReference>
<dbReference type="OrthoDB" id="6222486at2759"/>
<dbReference type="eggNOG" id="ENOG502SBKV">
    <property type="taxonomic scope" value="Eukaryota"/>
</dbReference>
<name>W2S1S9_CYPE1</name>